<dbReference type="PANTHER" id="PTHR16515">
    <property type="entry name" value="PR DOMAIN ZINC FINGER PROTEIN"/>
    <property type="match status" value="1"/>
</dbReference>
<keyword evidence="4 7" id="KW-0863">Zinc-finger</keyword>
<organism evidence="10 11">
    <name type="scientific">Daphnia magna</name>
    <dbReference type="NCBI Taxonomy" id="35525"/>
    <lineage>
        <taxon>Eukaryota</taxon>
        <taxon>Metazoa</taxon>
        <taxon>Ecdysozoa</taxon>
        <taxon>Arthropoda</taxon>
        <taxon>Crustacea</taxon>
        <taxon>Branchiopoda</taxon>
        <taxon>Diplostraca</taxon>
        <taxon>Cladocera</taxon>
        <taxon>Anomopoda</taxon>
        <taxon>Daphniidae</taxon>
        <taxon>Daphnia</taxon>
    </lineage>
</organism>
<gene>
    <name evidence="10" type="ORF">OUZ56_028015</name>
</gene>
<dbReference type="SMART" id="SM00355">
    <property type="entry name" value="ZnF_C2H2"/>
    <property type="match status" value="4"/>
</dbReference>
<keyword evidence="5" id="KW-0862">Zinc</keyword>
<dbReference type="PROSITE" id="PS00028">
    <property type="entry name" value="ZINC_FINGER_C2H2_1"/>
    <property type="match status" value="3"/>
</dbReference>
<accession>A0ABR0B2M2</accession>
<feature type="domain" description="C2H2-type" evidence="9">
    <location>
        <begin position="613"/>
        <end position="636"/>
    </location>
</feature>
<keyword evidence="2" id="KW-0479">Metal-binding</keyword>
<protein>
    <recommendedName>
        <fullName evidence="9">C2H2-type domain-containing protein</fullName>
    </recommendedName>
</protein>
<dbReference type="InterPro" id="IPR050331">
    <property type="entry name" value="Zinc_finger"/>
</dbReference>
<feature type="domain" description="C2H2-type" evidence="9">
    <location>
        <begin position="682"/>
        <end position="709"/>
    </location>
</feature>
<evidence type="ECO:0000313" key="11">
    <source>
        <dbReference type="Proteomes" id="UP001234178"/>
    </source>
</evidence>
<dbReference type="SUPFAM" id="SSF57667">
    <property type="entry name" value="beta-beta-alpha zinc fingers"/>
    <property type="match status" value="2"/>
</dbReference>
<keyword evidence="3" id="KW-0677">Repeat</keyword>
<evidence type="ECO:0000259" key="9">
    <source>
        <dbReference type="PROSITE" id="PS50157"/>
    </source>
</evidence>
<comment type="subcellular location">
    <subcellularLocation>
        <location evidence="1">Nucleus</location>
    </subcellularLocation>
</comment>
<evidence type="ECO:0000256" key="7">
    <source>
        <dbReference type="PROSITE-ProRule" id="PRU00042"/>
    </source>
</evidence>
<dbReference type="Gene3D" id="3.30.160.60">
    <property type="entry name" value="Classic Zinc Finger"/>
    <property type="match status" value="3"/>
</dbReference>
<evidence type="ECO:0000256" key="3">
    <source>
        <dbReference type="ARBA" id="ARBA00022737"/>
    </source>
</evidence>
<proteinExistence type="predicted"/>
<feature type="domain" description="C2H2-type" evidence="9">
    <location>
        <begin position="710"/>
        <end position="737"/>
    </location>
</feature>
<evidence type="ECO:0000256" key="6">
    <source>
        <dbReference type="ARBA" id="ARBA00023242"/>
    </source>
</evidence>
<evidence type="ECO:0000256" key="4">
    <source>
        <dbReference type="ARBA" id="ARBA00022771"/>
    </source>
</evidence>
<feature type="region of interest" description="Disordered" evidence="8">
    <location>
        <begin position="414"/>
        <end position="545"/>
    </location>
</feature>
<reference evidence="10 11" key="1">
    <citation type="journal article" date="2023" name="Nucleic Acids Res.">
        <title>The hologenome of Daphnia magna reveals possible DNA methylation and microbiome-mediated evolution of the host genome.</title>
        <authorList>
            <person name="Chaturvedi A."/>
            <person name="Li X."/>
            <person name="Dhandapani V."/>
            <person name="Marshall H."/>
            <person name="Kissane S."/>
            <person name="Cuenca-Cambronero M."/>
            <person name="Asole G."/>
            <person name="Calvet F."/>
            <person name="Ruiz-Romero M."/>
            <person name="Marangio P."/>
            <person name="Guigo R."/>
            <person name="Rago D."/>
            <person name="Mirbahai L."/>
            <person name="Eastwood N."/>
            <person name="Colbourne J.K."/>
            <person name="Zhou J."/>
            <person name="Mallon E."/>
            <person name="Orsini L."/>
        </authorList>
    </citation>
    <scope>NUCLEOTIDE SEQUENCE [LARGE SCALE GENOMIC DNA]</scope>
    <source>
        <strain evidence="10">LRV0_1</strain>
    </source>
</reference>
<dbReference type="Pfam" id="PF00096">
    <property type="entry name" value="zf-C2H2"/>
    <property type="match status" value="2"/>
</dbReference>
<dbReference type="InterPro" id="IPR036236">
    <property type="entry name" value="Znf_C2H2_sf"/>
</dbReference>
<dbReference type="InterPro" id="IPR013087">
    <property type="entry name" value="Znf_C2H2_type"/>
</dbReference>
<dbReference type="PROSITE" id="PS50157">
    <property type="entry name" value="ZINC_FINGER_C2H2_2"/>
    <property type="match status" value="4"/>
</dbReference>
<name>A0ABR0B2M2_9CRUS</name>
<feature type="region of interest" description="Disordered" evidence="8">
    <location>
        <begin position="217"/>
        <end position="258"/>
    </location>
</feature>
<evidence type="ECO:0000256" key="8">
    <source>
        <dbReference type="SAM" id="MobiDB-lite"/>
    </source>
</evidence>
<evidence type="ECO:0000313" key="10">
    <source>
        <dbReference type="EMBL" id="KAK4035937.1"/>
    </source>
</evidence>
<feature type="domain" description="C2H2-type" evidence="9">
    <location>
        <begin position="738"/>
        <end position="765"/>
    </location>
</feature>
<feature type="compositionally biased region" description="Low complexity" evidence="8">
    <location>
        <begin position="144"/>
        <end position="164"/>
    </location>
</feature>
<dbReference type="PANTHER" id="PTHR16515:SF49">
    <property type="entry name" value="GASTRULA ZINC FINGER PROTEIN XLCGF49.1-LIKE-RELATED"/>
    <property type="match status" value="1"/>
</dbReference>
<feature type="compositionally biased region" description="Low complexity" evidence="8">
    <location>
        <begin position="483"/>
        <end position="522"/>
    </location>
</feature>
<evidence type="ECO:0000256" key="1">
    <source>
        <dbReference type="ARBA" id="ARBA00004123"/>
    </source>
</evidence>
<dbReference type="EMBL" id="JAOYFB010000040">
    <property type="protein sequence ID" value="KAK4035937.1"/>
    <property type="molecule type" value="Genomic_DNA"/>
</dbReference>
<keyword evidence="6" id="KW-0539">Nucleus</keyword>
<feature type="compositionally biased region" description="Acidic residues" evidence="8">
    <location>
        <begin position="108"/>
        <end position="142"/>
    </location>
</feature>
<feature type="region of interest" description="Disordered" evidence="8">
    <location>
        <begin position="43"/>
        <end position="165"/>
    </location>
</feature>
<sequence length="780" mass="83263">MISTTSVGHARSATQRKRQRLDQLVGRIAHLVGSAPIGRITKSANKNSVGCGGPVARNKNRNGHINNNNNGIRNSSIRNNNNNNNNNSGEGEVENIDQRGGRICVSLSEEEEEEEEEDDDDDEQEEEEEEEEDEEEEEEDEGLPVSVSMESSVGSGESPSPQQQTLMSRLRVRGNLRHIQHVHHQHLHPHQHSGGQVFSFDHVVPSVMPAAMCPSQRSASMTQSDEEGEEEVFSPGPGLTPSYSDRLGQLSPCSQGSTTYVDSPSGISFSPLSFAAEPPTTDDPSAANAFSRTRSLTVSDATPLNLSTCGVRDRGHNHFYQAVTPPHASSSPFHHSVGGTALAGQPLRPAAAAVSGSGGCSSLLDVVEPSNRRRARSDSDLCHETADRLVAGAESLHQHATTAAAPASWVLTPAMTAGSPRPQSVSGNGGNAGHGHHHHHQQMSRLEHLRPPPLMVSLKRNSSDSTDSWSPLFGQQESPVDLSVRSGSSFSSDSPNQTNSTNTSTASVSSSELLSAFSSPLSGGLETPPPSHMTVTSSRVGKSRGSRLKALTRSLSLSQYLSAVEYSSSSVDLSSVALDSEAVSPISMAAPLLLPGVSHLPAAATTAAVANAFGCDICGQIFDQHDRLVKHLMSRHKLPVQLQRTSALLNGGGSSSSSSSMAAAPAAGPGPVADSGVVVKGYQCEVCQRPFARSDMLTRHMRLHTGLKPYTCRICGQVFSRSDHLSTHQRTHTGEKPYRCPQCSYAACRRDMITRHLRTHTRSEDLDLGHVSDPRCKDSG</sequence>
<evidence type="ECO:0000256" key="5">
    <source>
        <dbReference type="ARBA" id="ARBA00022833"/>
    </source>
</evidence>
<dbReference type="Proteomes" id="UP001234178">
    <property type="component" value="Unassembled WGS sequence"/>
</dbReference>
<comment type="caution">
    <text evidence="10">The sequence shown here is derived from an EMBL/GenBank/DDBJ whole genome shotgun (WGS) entry which is preliminary data.</text>
</comment>
<feature type="compositionally biased region" description="Polar residues" evidence="8">
    <location>
        <begin position="459"/>
        <end position="478"/>
    </location>
</feature>
<evidence type="ECO:0000256" key="2">
    <source>
        <dbReference type="ARBA" id="ARBA00022723"/>
    </source>
</evidence>
<feature type="compositionally biased region" description="Low complexity" evidence="8">
    <location>
        <begin position="63"/>
        <end position="89"/>
    </location>
</feature>
<keyword evidence="11" id="KW-1185">Reference proteome</keyword>